<reference evidence="1" key="1">
    <citation type="submission" date="2021-02" db="EMBL/GenBank/DDBJ databases">
        <authorList>
            <person name="Dougan E. K."/>
            <person name="Rhodes N."/>
            <person name="Thang M."/>
            <person name="Chan C."/>
        </authorList>
    </citation>
    <scope>NUCLEOTIDE SEQUENCE</scope>
</reference>
<gene>
    <name evidence="1" type="ORF">PGLA2088_LOCUS32977</name>
</gene>
<protein>
    <submittedName>
        <fullName evidence="1">Uncharacterized protein</fullName>
    </submittedName>
</protein>
<proteinExistence type="predicted"/>
<evidence type="ECO:0000313" key="1">
    <source>
        <dbReference type="EMBL" id="CAE8703838.1"/>
    </source>
</evidence>
<evidence type="ECO:0000313" key="2">
    <source>
        <dbReference type="Proteomes" id="UP000626109"/>
    </source>
</evidence>
<organism evidence="1 2">
    <name type="scientific">Polarella glacialis</name>
    <name type="common">Dinoflagellate</name>
    <dbReference type="NCBI Taxonomy" id="89957"/>
    <lineage>
        <taxon>Eukaryota</taxon>
        <taxon>Sar</taxon>
        <taxon>Alveolata</taxon>
        <taxon>Dinophyceae</taxon>
        <taxon>Suessiales</taxon>
        <taxon>Suessiaceae</taxon>
        <taxon>Polarella</taxon>
    </lineage>
</organism>
<sequence>QWQDESLYTRSTSSLSAAWAISCSLEQSPAFRRATVDSGAERLNASGELNPRVYEVWPHVGGRNRFFCGGRCVSGPTID</sequence>
<comment type="caution">
    <text evidence="1">The sequence shown here is derived from an EMBL/GenBank/DDBJ whole genome shotgun (WGS) entry which is preliminary data.</text>
</comment>
<dbReference type="AlphaFoldDB" id="A0A813KGE4"/>
<feature type="non-terminal residue" evidence="1">
    <location>
        <position position="1"/>
    </location>
</feature>
<dbReference type="Proteomes" id="UP000626109">
    <property type="component" value="Unassembled WGS sequence"/>
</dbReference>
<feature type="non-terminal residue" evidence="1">
    <location>
        <position position="79"/>
    </location>
</feature>
<name>A0A813KGE4_POLGL</name>
<accession>A0A813KGE4</accession>
<dbReference type="EMBL" id="CAJNNW010030586">
    <property type="protein sequence ID" value="CAE8703838.1"/>
    <property type="molecule type" value="Genomic_DNA"/>
</dbReference>